<feature type="region of interest" description="Disordered" evidence="1">
    <location>
        <begin position="214"/>
        <end position="246"/>
    </location>
</feature>
<dbReference type="AlphaFoldDB" id="A0AAU3HP58"/>
<evidence type="ECO:0000313" key="3">
    <source>
        <dbReference type="EMBL" id="WTZ06765.1"/>
    </source>
</evidence>
<dbReference type="InterPro" id="IPR013783">
    <property type="entry name" value="Ig-like_fold"/>
</dbReference>
<dbReference type="Gene3D" id="2.60.40.10">
    <property type="entry name" value="Immunoglobulins"/>
    <property type="match status" value="1"/>
</dbReference>
<proteinExistence type="predicted"/>
<accession>A0AAU3HP58</accession>
<evidence type="ECO:0000256" key="2">
    <source>
        <dbReference type="SAM" id="Phobius"/>
    </source>
</evidence>
<keyword evidence="2" id="KW-0812">Transmembrane</keyword>
<sequence length="339" mass="34796">MGRIIRTQLVEAVVGLIISAVLAHFGDLAAFAGITGTSVVMALTALAARSAKVILAVVALTIPFASITTLEASLGKPLSALAHGPSDGGGATTVRAVYDKYREDLSLPSVPISDTGPGKIDKNTGAEVSPASLELPCLGKDCRQEVTIRSTGTADLRLTSMAFEGEGAAAWHRSDDCERKVIPPGQDCRLRVWAVQTGGTARYTARLVIHQNTPGPASQVDLTAPTDTGTPTPVAPSKQATLSDAGSTGIDPADCTALDGTVTVLASDGPVEWSAALTDTADAPDSGSLSGVTVDPPAGSVPAWERQTIAFHGTYTGSDAGFQLSIRYADKSVDFHVGC</sequence>
<dbReference type="EMBL" id="CP109546">
    <property type="protein sequence ID" value="WTZ06765.1"/>
    <property type="molecule type" value="Genomic_DNA"/>
</dbReference>
<reference evidence="3" key="1">
    <citation type="submission" date="2022-10" db="EMBL/GenBank/DDBJ databases">
        <title>The complete genomes of actinobacterial strains from the NBC collection.</title>
        <authorList>
            <person name="Joergensen T.S."/>
            <person name="Alvarez Arevalo M."/>
            <person name="Sterndorff E.B."/>
            <person name="Faurdal D."/>
            <person name="Vuksanovic O."/>
            <person name="Mourched A.-S."/>
            <person name="Charusanti P."/>
            <person name="Shaw S."/>
            <person name="Blin K."/>
            <person name="Weber T."/>
        </authorList>
    </citation>
    <scope>NUCLEOTIDE SEQUENCE</scope>
    <source>
        <strain evidence="3">NBC_01393</strain>
    </source>
</reference>
<keyword evidence="2" id="KW-0472">Membrane</keyword>
<evidence type="ECO:0000256" key="1">
    <source>
        <dbReference type="SAM" id="MobiDB-lite"/>
    </source>
</evidence>
<organism evidence="3">
    <name type="scientific">Streptomyces sp. NBC_01393</name>
    <dbReference type="NCBI Taxonomy" id="2903851"/>
    <lineage>
        <taxon>Bacteria</taxon>
        <taxon>Bacillati</taxon>
        <taxon>Actinomycetota</taxon>
        <taxon>Actinomycetes</taxon>
        <taxon>Kitasatosporales</taxon>
        <taxon>Streptomycetaceae</taxon>
        <taxon>Streptomyces</taxon>
    </lineage>
</organism>
<name>A0AAU3HP58_9ACTN</name>
<feature type="transmembrane region" description="Helical" evidence="2">
    <location>
        <begin position="12"/>
        <end position="34"/>
    </location>
</feature>
<keyword evidence="2" id="KW-1133">Transmembrane helix</keyword>
<protein>
    <submittedName>
        <fullName evidence="3">Uncharacterized protein</fullName>
    </submittedName>
</protein>
<dbReference type="GO" id="GO:0005975">
    <property type="term" value="P:carbohydrate metabolic process"/>
    <property type="evidence" value="ECO:0007669"/>
    <property type="project" value="UniProtKB-ARBA"/>
</dbReference>
<gene>
    <name evidence="3" type="ORF">OG699_01195</name>
</gene>